<protein>
    <submittedName>
        <fullName evidence="1">Uncharacterized protein</fullName>
    </submittedName>
</protein>
<comment type="caution">
    <text evidence="1">The sequence shown here is derived from an EMBL/GenBank/DDBJ whole genome shotgun (WGS) entry which is preliminary data.</text>
</comment>
<dbReference type="EMBL" id="SDAQ01000166">
    <property type="protein sequence ID" value="KAI3532647.1"/>
    <property type="molecule type" value="Genomic_DNA"/>
</dbReference>
<sequence length="80" mass="9154">MIRREMEFRDRILGDPVPTYVLFCLEKVTVNVGLKSTLIQRDRGGDEALLISIIRSIVSLVSVIRLFLPRRTSRNPDGLQ</sequence>
<evidence type="ECO:0000313" key="1">
    <source>
        <dbReference type="EMBL" id="KAI3532647.1"/>
    </source>
</evidence>
<proteinExistence type="predicted"/>
<keyword evidence="2" id="KW-1185">Reference proteome</keyword>
<reference evidence="1" key="1">
    <citation type="submission" date="2019-01" db="EMBL/GenBank/DDBJ databases">
        <title>Colletotrichum abscissum LGMF1257.</title>
        <authorList>
            <person name="Baroncelli R."/>
        </authorList>
    </citation>
    <scope>NUCLEOTIDE SEQUENCE</scope>
    <source>
        <strain evidence="1">Ca142</strain>
    </source>
</reference>
<dbReference type="AlphaFoldDB" id="A0A9Q0AXK1"/>
<organism evidence="1 2">
    <name type="scientific">Colletotrichum abscissum</name>
    <dbReference type="NCBI Taxonomy" id="1671311"/>
    <lineage>
        <taxon>Eukaryota</taxon>
        <taxon>Fungi</taxon>
        <taxon>Dikarya</taxon>
        <taxon>Ascomycota</taxon>
        <taxon>Pezizomycotina</taxon>
        <taxon>Sordariomycetes</taxon>
        <taxon>Hypocreomycetidae</taxon>
        <taxon>Glomerellales</taxon>
        <taxon>Glomerellaceae</taxon>
        <taxon>Colletotrichum</taxon>
        <taxon>Colletotrichum acutatum species complex</taxon>
    </lineage>
</organism>
<evidence type="ECO:0000313" key="2">
    <source>
        <dbReference type="Proteomes" id="UP001056436"/>
    </source>
</evidence>
<name>A0A9Q0AXK1_9PEZI</name>
<gene>
    <name evidence="1" type="ORF">CABS02_13792</name>
</gene>
<dbReference type="Proteomes" id="UP001056436">
    <property type="component" value="Unassembled WGS sequence"/>
</dbReference>
<accession>A0A9Q0AXK1</accession>